<evidence type="ECO:0000259" key="7">
    <source>
        <dbReference type="PROSITE" id="PS50052"/>
    </source>
</evidence>
<feature type="domain" description="Guanylate kinase-like" evidence="7">
    <location>
        <begin position="9"/>
        <end position="182"/>
    </location>
</feature>
<dbReference type="AlphaFoldDB" id="A0A1I6FSD9"/>
<dbReference type="PANTHER" id="PTHR23117">
    <property type="entry name" value="GUANYLATE KINASE-RELATED"/>
    <property type="match status" value="1"/>
</dbReference>
<evidence type="ECO:0000256" key="1">
    <source>
        <dbReference type="ARBA" id="ARBA00000373"/>
    </source>
</evidence>
<keyword evidence="4 6" id="KW-0547">Nucleotide-binding</keyword>
<dbReference type="RefSeq" id="WP_090195755.1">
    <property type="nucleotide sequence ID" value="NZ_FOYP01000001.1"/>
</dbReference>
<keyword evidence="9" id="KW-1185">Reference proteome</keyword>
<dbReference type="Pfam" id="PF00625">
    <property type="entry name" value="Guanylate_kin"/>
    <property type="match status" value="1"/>
</dbReference>
<dbReference type="NCBIfam" id="TIGR02322">
    <property type="entry name" value="phosphon_PhnN"/>
    <property type="match status" value="1"/>
</dbReference>
<dbReference type="OrthoDB" id="341217at2"/>
<evidence type="ECO:0000256" key="6">
    <source>
        <dbReference type="HAMAP-Rule" id="MF_00836"/>
    </source>
</evidence>
<feature type="binding site" evidence="6">
    <location>
        <begin position="16"/>
        <end position="23"/>
    </location>
    <ligand>
        <name>ATP</name>
        <dbReference type="ChEBI" id="CHEBI:30616"/>
    </ligand>
</feature>
<keyword evidence="3 6" id="KW-0808">Transferase</keyword>
<dbReference type="PROSITE" id="PS50052">
    <property type="entry name" value="GUANYLATE_KINASE_2"/>
    <property type="match status" value="1"/>
</dbReference>
<dbReference type="GO" id="GO:0006015">
    <property type="term" value="P:5-phosphoribose 1-diphosphate biosynthetic process"/>
    <property type="evidence" value="ECO:0007669"/>
    <property type="project" value="UniProtKB-UniRule"/>
</dbReference>
<organism evidence="8 9">
    <name type="scientific">Yoonia tamlensis</name>
    <dbReference type="NCBI Taxonomy" id="390270"/>
    <lineage>
        <taxon>Bacteria</taxon>
        <taxon>Pseudomonadati</taxon>
        <taxon>Pseudomonadota</taxon>
        <taxon>Alphaproteobacteria</taxon>
        <taxon>Rhodobacterales</taxon>
        <taxon>Paracoccaceae</taxon>
        <taxon>Yoonia</taxon>
    </lineage>
</organism>
<keyword evidence="5 6" id="KW-0067">ATP-binding</keyword>
<dbReference type="GO" id="GO:0033863">
    <property type="term" value="F:ribose 1,5-bisphosphate phosphokinase activity"/>
    <property type="evidence" value="ECO:0007669"/>
    <property type="project" value="UniProtKB-UniRule"/>
</dbReference>
<dbReference type="Proteomes" id="UP000199478">
    <property type="component" value="Unassembled WGS sequence"/>
</dbReference>
<sequence>MTLASKSGGRLIAVVGPSGVGKDSVMAGLHEAIPDLHLVRRVITRAPELGGEDYDAVSVSQFETMVEDGAFAVHWRAHGLHYGIPITVKYQLGKGTDCLVNFSRKALTQAAEIFPRFVVLNITAKPETLAHRLAARARETDEEISKRLAVADKPLPAGLEVISLANDGPLFQTIALGAALLQPVSL</sequence>
<keyword evidence="8" id="KW-0418">Kinase</keyword>
<evidence type="ECO:0000256" key="5">
    <source>
        <dbReference type="ARBA" id="ARBA00022840"/>
    </source>
</evidence>
<name>A0A1I6FSD9_9RHOB</name>
<proteinExistence type="inferred from homology"/>
<evidence type="ECO:0000256" key="4">
    <source>
        <dbReference type="ARBA" id="ARBA00022741"/>
    </source>
</evidence>
<dbReference type="GO" id="GO:0019634">
    <property type="term" value="P:organic phosphonate metabolic process"/>
    <property type="evidence" value="ECO:0007669"/>
    <property type="project" value="UniProtKB-UniRule"/>
</dbReference>
<dbReference type="EMBL" id="FOYP01000001">
    <property type="protein sequence ID" value="SFR32826.1"/>
    <property type="molecule type" value="Genomic_DNA"/>
</dbReference>
<accession>A0A1I6FSD9</accession>
<evidence type="ECO:0000313" key="8">
    <source>
        <dbReference type="EMBL" id="SFR32826.1"/>
    </source>
</evidence>
<dbReference type="STRING" id="390270.SAMN04488005_0383"/>
<dbReference type="HAMAP" id="MF_00836">
    <property type="entry name" value="PhnN"/>
    <property type="match status" value="1"/>
</dbReference>
<dbReference type="InterPro" id="IPR027417">
    <property type="entry name" value="P-loop_NTPase"/>
</dbReference>
<dbReference type="PANTHER" id="PTHR23117:SF8">
    <property type="entry name" value="RIBOSE 1,5-BISPHOSPHATE PHOSPHOKINASE PHNN"/>
    <property type="match status" value="1"/>
</dbReference>
<gene>
    <name evidence="6" type="primary">phnN</name>
    <name evidence="8" type="ORF">SAMN04488005_0383</name>
</gene>
<comment type="function">
    <text evidence="6">Catalyzes the phosphorylation of ribose 1,5-bisphosphate to 5-phospho-D-ribosyl alpha-1-diphosphate (PRPP).</text>
</comment>
<dbReference type="UniPathway" id="UPA00087">
    <property type="reaction ID" value="UER00175"/>
</dbReference>
<comment type="pathway">
    <text evidence="2 6">Metabolic intermediate biosynthesis; 5-phospho-alpha-D-ribose 1-diphosphate biosynthesis; 5-phospho-alpha-D-ribose 1-diphosphate from D-ribose 5-phosphate (route II): step 3/3.</text>
</comment>
<dbReference type="GO" id="GO:0005829">
    <property type="term" value="C:cytosol"/>
    <property type="evidence" value="ECO:0007669"/>
    <property type="project" value="TreeGrafter"/>
</dbReference>
<evidence type="ECO:0000256" key="2">
    <source>
        <dbReference type="ARBA" id="ARBA00005069"/>
    </source>
</evidence>
<dbReference type="Gene3D" id="3.40.50.300">
    <property type="entry name" value="P-loop containing nucleotide triphosphate hydrolases"/>
    <property type="match status" value="1"/>
</dbReference>
<dbReference type="EC" id="2.7.4.23" evidence="6"/>
<dbReference type="SUPFAM" id="SSF52540">
    <property type="entry name" value="P-loop containing nucleoside triphosphate hydrolases"/>
    <property type="match status" value="1"/>
</dbReference>
<comment type="catalytic activity">
    <reaction evidence="1 6">
        <text>alpha-D-ribose 1,5-bisphosphate + ATP = 5-phospho-alpha-D-ribose 1-diphosphate + ADP</text>
        <dbReference type="Rhea" id="RHEA:20109"/>
        <dbReference type="ChEBI" id="CHEBI:30616"/>
        <dbReference type="ChEBI" id="CHEBI:58017"/>
        <dbReference type="ChEBI" id="CHEBI:68688"/>
        <dbReference type="ChEBI" id="CHEBI:456216"/>
        <dbReference type="EC" id="2.7.4.23"/>
    </reaction>
</comment>
<protein>
    <recommendedName>
        <fullName evidence="6">Ribose 1,5-bisphosphate phosphokinase PhnN</fullName>
        <ecNumber evidence="6">2.7.4.23</ecNumber>
    </recommendedName>
    <alternativeName>
        <fullName evidence="6">Ribose 1,5-bisphosphokinase</fullName>
    </alternativeName>
</protein>
<evidence type="ECO:0000256" key="3">
    <source>
        <dbReference type="ARBA" id="ARBA00022679"/>
    </source>
</evidence>
<comment type="similarity">
    <text evidence="6">Belongs to the ribose 1,5-bisphosphokinase family.</text>
</comment>
<dbReference type="SMART" id="SM00072">
    <property type="entry name" value="GuKc"/>
    <property type="match status" value="1"/>
</dbReference>
<dbReference type="InterPro" id="IPR008145">
    <property type="entry name" value="GK/Ca_channel_bsu"/>
</dbReference>
<reference evidence="9" key="1">
    <citation type="submission" date="2016-10" db="EMBL/GenBank/DDBJ databases">
        <authorList>
            <person name="Varghese N."/>
            <person name="Submissions S."/>
        </authorList>
    </citation>
    <scope>NUCLEOTIDE SEQUENCE [LARGE SCALE GENOMIC DNA]</scope>
    <source>
        <strain evidence="9">DSM 26879</strain>
    </source>
</reference>
<dbReference type="InterPro" id="IPR008144">
    <property type="entry name" value="Guanylate_kin-like_dom"/>
</dbReference>
<dbReference type="GO" id="GO:0005524">
    <property type="term" value="F:ATP binding"/>
    <property type="evidence" value="ECO:0007669"/>
    <property type="project" value="UniProtKB-KW"/>
</dbReference>
<evidence type="ECO:0000313" key="9">
    <source>
        <dbReference type="Proteomes" id="UP000199478"/>
    </source>
</evidence>
<dbReference type="InterPro" id="IPR012699">
    <property type="entry name" value="PhnN"/>
</dbReference>